<dbReference type="Pfam" id="PF03061">
    <property type="entry name" value="4HBT"/>
    <property type="match status" value="1"/>
</dbReference>
<dbReference type="CDD" id="cd04596">
    <property type="entry name" value="CBS_pair_DRTGG_assoc"/>
    <property type="match status" value="1"/>
</dbReference>
<dbReference type="AlphaFoldDB" id="A0A6N9PZM7"/>
<reference evidence="4 5" key="1">
    <citation type="submission" date="2019-01" db="EMBL/GenBank/DDBJ databases">
        <title>Chengkuizengella sp. nov., isolated from deep-sea sediment of East Pacific Ocean.</title>
        <authorList>
            <person name="Yang J."/>
            <person name="Lai Q."/>
            <person name="Shao Z."/>
        </authorList>
    </citation>
    <scope>NUCLEOTIDE SEQUENCE [LARGE SCALE GENOMIC DNA]</scope>
    <source>
        <strain evidence="4 5">YPA3-1-1</strain>
    </source>
</reference>
<protein>
    <submittedName>
        <fullName evidence="4">CBS domain-containing protein</fullName>
    </submittedName>
</protein>
<dbReference type="EMBL" id="SIJB01000012">
    <property type="protein sequence ID" value="NBI28272.1"/>
    <property type="molecule type" value="Genomic_DNA"/>
</dbReference>
<evidence type="ECO:0000256" key="1">
    <source>
        <dbReference type="ARBA" id="ARBA00023122"/>
    </source>
</evidence>
<keyword evidence="5" id="KW-1185">Reference proteome</keyword>
<dbReference type="Proteomes" id="UP000448943">
    <property type="component" value="Unassembled WGS sequence"/>
</dbReference>
<dbReference type="PROSITE" id="PS51371">
    <property type="entry name" value="CBS"/>
    <property type="match status" value="2"/>
</dbReference>
<evidence type="ECO:0000313" key="5">
    <source>
        <dbReference type="Proteomes" id="UP000448943"/>
    </source>
</evidence>
<dbReference type="InterPro" id="IPR036390">
    <property type="entry name" value="WH_DNA-bd_sf"/>
</dbReference>
<dbReference type="Gene3D" id="3.10.580.10">
    <property type="entry name" value="CBS-domain"/>
    <property type="match status" value="2"/>
</dbReference>
<dbReference type="Gene3D" id="1.10.10.10">
    <property type="entry name" value="Winged helix-like DNA-binding domain superfamily/Winged helix DNA-binding domain"/>
    <property type="match status" value="1"/>
</dbReference>
<keyword evidence="1 2" id="KW-0129">CBS domain</keyword>
<dbReference type="RefSeq" id="WP_160645053.1">
    <property type="nucleotide sequence ID" value="NZ_SIJB01000012.1"/>
</dbReference>
<evidence type="ECO:0000259" key="3">
    <source>
        <dbReference type="PROSITE" id="PS51371"/>
    </source>
</evidence>
<dbReference type="OrthoDB" id="1790451at2"/>
<accession>A0A6N9PZM7</accession>
<feature type="domain" description="CBS" evidence="3">
    <location>
        <begin position="264"/>
        <end position="322"/>
    </location>
</feature>
<dbReference type="SUPFAM" id="SSF46785">
    <property type="entry name" value="Winged helix' DNA-binding domain"/>
    <property type="match status" value="1"/>
</dbReference>
<dbReference type="Pfam" id="PF07085">
    <property type="entry name" value="DRTGG"/>
    <property type="match status" value="1"/>
</dbReference>
<dbReference type="Gene3D" id="3.10.129.10">
    <property type="entry name" value="Hotdog Thioesterase"/>
    <property type="match status" value="1"/>
</dbReference>
<dbReference type="SMART" id="SM00116">
    <property type="entry name" value="CBS"/>
    <property type="match status" value="2"/>
</dbReference>
<dbReference type="PANTHER" id="PTHR43080:SF2">
    <property type="entry name" value="CBS DOMAIN-CONTAINING PROTEIN"/>
    <property type="match status" value="1"/>
</dbReference>
<dbReference type="SUPFAM" id="SSF75138">
    <property type="entry name" value="HprK N-terminal domain-like"/>
    <property type="match status" value="1"/>
</dbReference>
<dbReference type="InterPro" id="IPR029069">
    <property type="entry name" value="HotDog_dom_sf"/>
</dbReference>
<dbReference type="SUPFAM" id="SSF54631">
    <property type="entry name" value="CBS-domain pair"/>
    <property type="match status" value="1"/>
</dbReference>
<comment type="caution">
    <text evidence="4">The sequence shown here is derived from an EMBL/GenBank/DDBJ whole genome shotgun (WGS) entry which is preliminary data.</text>
</comment>
<dbReference type="InterPro" id="IPR000644">
    <property type="entry name" value="CBS_dom"/>
</dbReference>
<dbReference type="InterPro" id="IPR010766">
    <property type="entry name" value="DRTGG"/>
</dbReference>
<dbReference type="InterPro" id="IPR051257">
    <property type="entry name" value="Diverse_CBS-Domain"/>
</dbReference>
<evidence type="ECO:0000256" key="2">
    <source>
        <dbReference type="PROSITE-ProRule" id="PRU00703"/>
    </source>
</evidence>
<dbReference type="Gene3D" id="3.40.1390.20">
    <property type="entry name" value="HprK N-terminal domain-like"/>
    <property type="match status" value="1"/>
</dbReference>
<evidence type="ECO:0000313" key="4">
    <source>
        <dbReference type="EMBL" id="NBI28272.1"/>
    </source>
</evidence>
<dbReference type="PANTHER" id="PTHR43080">
    <property type="entry name" value="CBS DOMAIN-CONTAINING PROTEIN CBSX3, MITOCHONDRIAL"/>
    <property type="match status" value="1"/>
</dbReference>
<dbReference type="InterPro" id="IPR028979">
    <property type="entry name" value="Ser_kin/Pase_Hpr-like_N_sf"/>
</dbReference>
<dbReference type="InterPro" id="IPR036388">
    <property type="entry name" value="WH-like_DNA-bd_sf"/>
</dbReference>
<sequence length="445" mass="49951">MKNVENSNKTKHEQILEHIESLEIGAKISVRQIAKSLEVSEGTAYRAIKDAEIQGLVSTRERIGTIRIEKKNRMNIDQLTFADVVSIVDGSVLGGAQGLDKPLNKFVIGAMKLEAMMRYVDPDSLLIVGNRDQVHKIALEHGAGVLITGGFDAKSDVKKLADQKELPLISSSYDSFTVASMINRAIYDRLIKKKIMLVEDMIYVKKSDVYVLKSNHTVKDMQEIAEKSGHSRFPIVDEWNRVTGMITSKDMIGAQRNQTLDKYMTRNPITVNLQTSITSAAHMMVWEGIELLPVVDHHRKLLGVISRKDVLHALQHLQKQPQMGETFENLIWSGFEQVRNNKGELELHGEITPQMTSQLGTVSEGVLTTLMTKSAYQVISDVKKGDYVLDNISTYFVRPLQIDSHIKICPGIIEVSRKFAKVEVQIFHEVDLICKAMLTAQIIDS</sequence>
<proteinExistence type="predicted"/>
<dbReference type="InterPro" id="IPR046342">
    <property type="entry name" value="CBS_dom_sf"/>
</dbReference>
<dbReference type="InterPro" id="IPR006683">
    <property type="entry name" value="Thioestr_dom"/>
</dbReference>
<dbReference type="Pfam" id="PF00571">
    <property type="entry name" value="CBS"/>
    <property type="match status" value="2"/>
</dbReference>
<name>A0A6N9PZM7_9BACL</name>
<feature type="domain" description="CBS" evidence="3">
    <location>
        <begin position="204"/>
        <end position="262"/>
    </location>
</feature>
<gene>
    <name evidence="4" type="ORF">ERL59_04795</name>
</gene>
<dbReference type="SUPFAM" id="SSF54637">
    <property type="entry name" value="Thioesterase/thiol ester dehydrase-isomerase"/>
    <property type="match status" value="1"/>
</dbReference>
<organism evidence="4 5">
    <name type="scientific">Chengkuizengella marina</name>
    <dbReference type="NCBI Taxonomy" id="2507566"/>
    <lineage>
        <taxon>Bacteria</taxon>
        <taxon>Bacillati</taxon>
        <taxon>Bacillota</taxon>
        <taxon>Bacilli</taxon>
        <taxon>Bacillales</taxon>
        <taxon>Paenibacillaceae</taxon>
        <taxon>Chengkuizengella</taxon>
    </lineage>
</organism>